<dbReference type="GO" id="GO:0016881">
    <property type="term" value="F:acid-amino acid ligase activity"/>
    <property type="evidence" value="ECO:0007669"/>
    <property type="project" value="InterPro"/>
</dbReference>
<proteinExistence type="predicted"/>
<dbReference type="InterPro" id="IPR000713">
    <property type="entry name" value="Mur_ligase_N"/>
</dbReference>
<dbReference type="AlphaFoldDB" id="A0AAW9KM45"/>
<keyword evidence="2" id="KW-0436">Ligase</keyword>
<dbReference type="InterPro" id="IPR050061">
    <property type="entry name" value="MurCDEF_pg_biosynth"/>
</dbReference>
<name>A0AAW9KM45_HELPX</name>
<gene>
    <name evidence="2" type="ORF">RGC63_08715</name>
</gene>
<dbReference type="Gene3D" id="3.40.50.720">
    <property type="entry name" value="NAD(P)-binding Rossmann-like Domain"/>
    <property type="match status" value="1"/>
</dbReference>
<sequence length="74" mass="8120">ATISGSDIAISPSVKYLKALGVEINIPHDPKAIKNQDAIIHSAIIKEDNTEIQRAKELEIPILSRKDALYSILK</sequence>
<evidence type="ECO:0000259" key="1">
    <source>
        <dbReference type="Pfam" id="PF01225"/>
    </source>
</evidence>
<dbReference type="EMBL" id="JAXMRN010000228">
    <property type="protein sequence ID" value="MDZ7551744.1"/>
    <property type="molecule type" value="Genomic_DNA"/>
</dbReference>
<feature type="domain" description="Mur ligase N-terminal catalytic" evidence="1">
    <location>
        <begin position="2"/>
        <end position="73"/>
    </location>
</feature>
<dbReference type="PANTHER" id="PTHR43445:SF3">
    <property type="entry name" value="UDP-N-ACETYLMURAMATE--L-ALANINE LIGASE"/>
    <property type="match status" value="1"/>
</dbReference>
<evidence type="ECO:0000313" key="3">
    <source>
        <dbReference type="Proteomes" id="UP001294612"/>
    </source>
</evidence>
<protein>
    <submittedName>
        <fullName evidence="2">Mur ligase domain-containing protein</fullName>
    </submittedName>
</protein>
<dbReference type="Proteomes" id="UP001294612">
    <property type="component" value="Unassembled WGS sequence"/>
</dbReference>
<dbReference type="Pfam" id="PF01225">
    <property type="entry name" value="Mur_ligase"/>
    <property type="match status" value="1"/>
</dbReference>
<feature type="non-terminal residue" evidence="2">
    <location>
        <position position="74"/>
    </location>
</feature>
<dbReference type="SUPFAM" id="SSF51984">
    <property type="entry name" value="MurCD N-terminal domain"/>
    <property type="match status" value="1"/>
</dbReference>
<reference evidence="2" key="1">
    <citation type="submission" date="2023-10" db="EMBL/GenBank/DDBJ databases">
        <title>First insite into the whole-genome sequence variations in clarithromycin resistant Helicobacter pylori clinical isolates in Russia.</title>
        <authorList>
            <person name="Starkova D.A."/>
            <person name="Svarval A.V."/>
            <person name="Polev D.E."/>
            <person name="Saitova A.T."/>
            <person name="Gladyshev N.S."/>
            <person name="Egorova S.A."/>
        </authorList>
    </citation>
    <scope>NUCLEOTIDE SEQUENCE</scope>
    <source>
        <strain evidence="2">HP290</strain>
    </source>
</reference>
<organism evidence="2 3">
    <name type="scientific">Helicobacter pylori</name>
    <name type="common">Campylobacter pylori</name>
    <dbReference type="NCBI Taxonomy" id="210"/>
    <lineage>
        <taxon>Bacteria</taxon>
        <taxon>Pseudomonadati</taxon>
        <taxon>Campylobacterota</taxon>
        <taxon>Epsilonproteobacteria</taxon>
        <taxon>Campylobacterales</taxon>
        <taxon>Helicobacteraceae</taxon>
        <taxon>Helicobacter</taxon>
    </lineage>
</organism>
<evidence type="ECO:0000313" key="2">
    <source>
        <dbReference type="EMBL" id="MDZ7551744.1"/>
    </source>
</evidence>
<dbReference type="RefSeq" id="WP_322538299.1">
    <property type="nucleotide sequence ID" value="NZ_JAXMRN010000228.1"/>
</dbReference>
<comment type="caution">
    <text evidence="2">The sequence shown here is derived from an EMBL/GenBank/DDBJ whole genome shotgun (WGS) entry which is preliminary data.</text>
</comment>
<dbReference type="PANTHER" id="PTHR43445">
    <property type="entry name" value="UDP-N-ACETYLMURAMATE--L-ALANINE LIGASE-RELATED"/>
    <property type="match status" value="1"/>
</dbReference>
<accession>A0AAW9KM45</accession>
<feature type="non-terminal residue" evidence="2">
    <location>
        <position position="1"/>
    </location>
</feature>